<keyword evidence="5 6" id="KW-0472">Membrane</keyword>
<dbReference type="PANTHER" id="PTHR36115">
    <property type="entry name" value="PROLINE-RICH ANTIGEN HOMOLOG-RELATED"/>
    <property type="match status" value="1"/>
</dbReference>
<comment type="caution">
    <text evidence="9">The sequence shown here is derived from an EMBL/GenBank/DDBJ whole genome shotgun (WGS) entry which is preliminary data.</text>
</comment>
<keyword evidence="4 6" id="KW-1133">Transmembrane helix</keyword>
<dbReference type="AlphaFoldDB" id="A0A9D8L171"/>
<dbReference type="InterPro" id="IPR051791">
    <property type="entry name" value="Pra-immunoreactive"/>
</dbReference>
<dbReference type="Pfam" id="PF06271">
    <property type="entry name" value="RDD"/>
    <property type="match status" value="1"/>
</dbReference>
<evidence type="ECO:0000256" key="4">
    <source>
        <dbReference type="ARBA" id="ARBA00022989"/>
    </source>
</evidence>
<feature type="domain" description="GYF" evidence="8">
    <location>
        <begin position="4"/>
        <end position="53"/>
    </location>
</feature>
<evidence type="ECO:0000256" key="2">
    <source>
        <dbReference type="ARBA" id="ARBA00022475"/>
    </source>
</evidence>
<sequence>MSQWYYADARRERHGPVEADTLRDKFRRNELDLYTLIWREGMPQWQPLSAMAEELQLLVQADTGGGIDLRADYQAIEDGTAVAKASAAAAIAESPYAAPGSVTLDTNRVIASGDVVHAGFLRRLAASLVDSFVTGIITWILLIPIMLLMGVGLGTLANPDNIASLGAMLGFQGLMYLVSFLVPCLYFGWMQSSTSMASLGKMVVGIKVVRGNGERASFWRNFLRYLAMMVFGMVTCYVGFLITAFMVAMTERKQGLHDMICDTLVVDKWAFTDHPQWQQRGLGTATIVILSIFGLLVVGGTIAMLALIGIASSKFS</sequence>
<dbReference type="Proteomes" id="UP000664815">
    <property type="component" value="Unassembled WGS sequence"/>
</dbReference>
<reference evidence="9" key="1">
    <citation type="submission" date="2021-02" db="EMBL/GenBank/DDBJ databases">
        <title>Thiocyanate and organic carbon inputs drive convergent selection for specific autotrophic Afipia and Thiobacillus strains within complex microbiomes.</title>
        <authorList>
            <person name="Huddy R.J."/>
            <person name="Sachdeva R."/>
            <person name="Kadzinga F."/>
            <person name="Kantor R.S."/>
            <person name="Harrison S.T.L."/>
            <person name="Banfield J.F."/>
        </authorList>
    </citation>
    <scope>NUCLEOTIDE SEQUENCE</scope>
    <source>
        <strain evidence="9">SCN18_10_11_15_R1_P_69_7</strain>
    </source>
</reference>
<organism evidence="9 10">
    <name type="scientific">Stenotrophomonas nitritireducens</name>
    <dbReference type="NCBI Taxonomy" id="83617"/>
    <lineage>
        <taxon>Bacteria</taxon>
        <taxon>Pseudomonadati</taxon>
        <taxon>Pseudomonadota</taxon>
        <taxon>Gammaproteobacteria</taxon>
        <taxon>Lysobacterales</taxon>
        <taxon>Lysobacteraceae</taxon>
        <taxon>Stenotrophomonas</taxon>
    </lineage>
</organism>
<accession>A0A9D8L171</accession>
<dbReference type="Pfam" id="PF14237">
    <property type="entry name" value="GYF_2"/>
    <property type="match status" value="1"/>
</dbReference>
<keyword evidence="2" id="KW-1003">Cell membrane</keyword>
<protein>
    <submittedName>
        <fullName evidence="9">RDD family protein</fullName>
    </submittedName>
</protein>
<feature type="transmembrane region" description="Helical" evidence="6">
    <location>
        <begin position="169"/>
        <end position="189"/>
    </location>
</feature>
<keyword evidence="3 6" id="KW-0812">Transmembrane</keyword>
<dbReference type="GO" id="GO:0005886">
    <property type="term" value="C:plasma membrane"/>
    <property type="evidence" value="ECO:0007669"/>
    <property type="project" value="UniProtKB-SubCell"/>
</dbReference>
<dbReference type="InterPro" id="IPR025640">
    <property type="entry name" value="GYF_2"/>
</dbReference>
<name>A0A9D8L171_9GAMM</name>
<evidence type="ECO:0000313" key="10">
    <source>
        <dbReference type="Proteomes" id="UP000664815"/>
    </source>
</evidence>
<evidence type="ECO:0000256" key="5">
    <source>
        <dbReference type="ARBA" id="ARBA00023136"/>
    </source>
</evidence>
<dbReference type="EMBL" id="JAFKMG010000266">
    <property type="protein sequence ID" value="MBN8798215.1"/>
    <property type="molecule type" value="Genomic_DNA"/>
</dbReference>
<feature type="transmembrane region" description="Helical" evidence="6">
    <location>
        <begin position="225"/>
        <end position="249"/>
    </location>
</feature>
<comment type="subcellular location">
    <subcellularLocation>
        <location evidence="1">Cell membrane</location>
        <topology evidence="1">Multi-pass membrane protein</topology>
    </subcellularLocation>
</comment>
<feature type="domain" description="RDD" evidence="7">
    <location>
        <begin position="118"/>
        <end position="261"/>
    </location>
</feature>
<dbReference type="InterPro" id="IPR010432">
    <property type="entry name" value="RDD"/>
</dbReference>
<dbReference type="PANTHER" id="PTHR36115:SF6">
    <property type="entry name" value="PROLINE-RICH ANTIGEN HOMOLOG"/>
    <property type="match status" value="1"/>
</dbReference>
<proteinExistence type="predicted"/>
<feature type="transmembrane region" description="Helical" evidence="6">
    <location>
        <begin position="132"/>
        <end position="157"/>
    </location>
</feature>
<evidence type="ECO:0000259" key="7">
    <source>
        <dbReference type="Pfam" id="PF06271"/>
    </source>
</evidence>
<evidence type="ECO:0000256" key="6">
    <source>
        <dbReference type="SAM" id="Phobius"/>
    </source>
</evidence>
<evidence type="ECO:0000313" key="9">
    <source>
        <dbReference type="EMBL" id="MBN8798215.1"/>
    </source>
</evidence>
<feature type="transmembrane region" description="Helical" evidence="6">
    <location>
        <begin position="287"/>
        <end position="311"/>
    </location>
</feature>
<evidence type="ECO:0000259" key="8">
    <source>
        <dbReference type="Pfam" id="PF14237"/>
    </source>
</evidence>
<evidence type="ECO:0000256" key="1">
    <source>
        <dbReference type="ARBA" id="ARBA00004651"/>
    </source>
</evidence>
<gene>
    <name evidence="9" type="ORF">J0H45_02480</name>
</gene>
<evidence type="ECO:0000256" key="3">
    <source>
        <dbReference type="ARBA" id="ARBA00022692"/>
    </source>
</evidence>